<name>A0A9J5YHP9_SOLCO</name>
<comment type="caution">
    <text evidence="1">The sequence shown here is derived from an EMBL/GenBank/DDBJ whole genome shotgun (WGS) entry which is preliminary data.</text>
</comment>
<feature type="non-terminal residue" evidence="1">
    <location>
        <position position="1"/>
    </location>
</feature>
<organism evidence="1 2">
    <name type="scientific">Solanum commersonii</name>
    <name type="common">Commerson's wild potato</name>
    <name type="synonym">Commerson's nightshade</name>
    <dbReference type="NCBI Taxonomy" id="4109"/>
    <lineage>
        <taxon>Eukaryota</taxon>
        <taxon>Viridiplantae</taxon>
        <taxon>Streptophyta</taxon>
        <taxon>Embryophyta</taxon>
        <taxon>Tracheophyta</taxon>
        <taxon>Spermatophyta</taxon>
        <taxon>Magnoliopsida</taxon>
        <taxon>eudicotyledons</taxon>
        <taxon>Gunneridae</taxon>
        <taxon>Pentapetalae</taxon>
        <taxon>asterids</taxon>
        <taxon>lamiids</taxon>
        <taxon>Solanales</taxon>
        <taxon>Solanaceae</taxon>
        <taxon>Solanoideae</taxon>
        <taxon>Solaneae</taxon>
        <taxon>Solanum</taxon>
    </lineage>
</organism>
<evidence type="ECO:0000313" key="1">
    <source>
        <dbReference type="EMBL" id="KAG5599581.1"/>
    </source>
</evidence>
<keyword evidence="2" id="KW-1185">Reference proteome</keyword>
<dbReference type="EMBL" id="JACXVP010000006">
    <property type="protein sequence ID" value="KAG5599581.1"/>
    <property type="molecule type" value="Genomic_DNA"/>
</dbReference>
<dbReference type="AlphaFoldDB" id="A0A9J5YHP9"/>
<dbReference type="Proteomes" id="UP000824120">
    <property type="component" value="Chromosome 6"/>
</dbReference>
<sequence>MQVQAQLKYSNAPTERMIPYSHKSSQFKASESNGTITLTKMNLMHDFTHKFAHIFHSTLASAHSRSQRSFKAGNGAKCKGSRGVLKWFTHSQGRPQK</sequence>
<proteinExistence type="predicted"/>
<protein>
    <submittedName>
        <fullName evidence="1">Uncharacterized protein</fullName>
    </submittedName>
</protein>
<reference evidence="1 2" key="1">
    <citation type="submission" date="2020-09" db="EMBL/GenBank/DDBJ databases">
        <title>De no assembly of potato wild relative species, Solanum commersonii.</title>
        <authorList>
            <person name="Cho K."/>
        </authorList>
    </citation>
    <scope>NUCLEOTIDE SEQUENCE [LARGE SCALE GENOMIC DNA]</scope>
    <source>
        <strain evidence="1">LZ3.2</strain>
        <tissue evidence="1">Leaf</tissue>
    </source>
</reference>
<accession>A0A9J5YHP9</accession>
<evidence type="ECO:0000313" key="2">
    <source>
        <dbReference type="Proteomes" id="UP000824120"/>
    </source>
</evidence>
<gene>
    <name evidence="1" type="ORF">H5410_030951</name>
</gene>